<dbReference type="Pfam" id="PF00232">
    <property type="entry name" value="Glyco_hydro_1"/>
    <property type="match status" value="1"/>
</dbReference>
<comment type="similarity">
    <text evidence="1 2">Belongs to the glycosyl hydrolase 1 family.</text>
</comment>
<proteinExistence type="inferred from homology"/>
<dbReference type="InterPro" id="IPR001360">
    <property type="entry name" value="Glyco_hydro_1"/>
</dbReference>
<protein>
    <submittedName>
        <fullName evidence="3">Uncharacterized protein</fullName>
    </submittedName>
</protein>
<dbReference type="Proteomes" id="UP001327560">
    <property type="component" value="Chromosome 5"/>
</dbReference>
<accession>A0AAQ3KIA6</accession>
<sequence>MIPNNATADVTSDEYHHYKMEPKKGVDYYDRLIDYMLLQGITPYANLYHYDLPLAIENEYLGWLSPKIVDAFADYADFCFKRFGDRVKNWFTMNEPRVIADCGYSSGYHAPGRCTGCKFGGNSSTKPYTLAHNLILSHAVAVERYREKYQI</sequence>
<dbReference type="InterPro" id="IPR017853">
    <property type="entry name" value="GH"/>
</dbReference>
<dbReference type="EMBL" id="CP136894">
    <property type="protein sequence ID" value="WOL07478.1"/>
    <property type="molecule type" value="Genomic_DNA"/>
</dbReference>
<evidence type="ECO:0000256" key="1">
    <source>
        <dbReference type="ARBA" id="ARBA00010838"/>
    </source>
</evidence>
<dbReference type="PANTHER" id="PTHR10353:SF28">
    <property type="entry name" value="BETA-GLUCOSIDASE 44"/>
    <property type="match status" value="1"/>
</dbReference>
<dbReference type="AlphaFoldDB" id="A0AAQ3KIA6"/>
<dbReference type="Gene3D" id="3.20.20.80">
    <property type="entry name" value="Glycosidases"/>
    <property type="match status" value="1"/>
</dbReference>
<evidence type="ECO:0000313" key="4">
    <source>
        <dbReference type="Proteomes" id="UP001327560"/>
    </source>
</evidence>
<evidence type="ECO:0000256" key="2">
    <source>
        <dbReference type="RuleBase" id="RU003690"/>
    </source>
</evidence>
<reference evidence="3 4" key="1">
    <citation type="submission" date="2023-10" db="EMBL/GenBank/DDBJ databases">
        <title>Chromosome-scale genome assembly provides insights into flower coloration mechanisms of Canna indica.</title>
        <authorList>
            <person name="Li C."/>
        </authorList>
    </citation>
    <scope>NUCLEOTIDE SEQUENCE [LARGE SCALE GENOMIC DNA]</scope>
    <source>
        <tissue evidence="3">Flower</tissue>
    </source>
</reference>
<dbReference type="PANTHER" id="PTHR10353">
    <property type="entry name" value="GLYCOSYL HYDROLASE"/>
    <property type="match status" value="1"/>
</dbReference>
<evidence type="ECO:0000313" key="3">
    <source>
        <dbReference type="EMBL" id="WOL07478.1"/>
    </source>
</evidence>
<dbReference type="GO" id="GO:0008422">
    <property type="term" value="F:beta-glucosidase activity"/>
    <property type="evidence" value="ECO:0007669"/>
    <property type="project" value="TreeGrafter"/>
</dbReference>
<name>A0AAQ3KIA6_9LILI</name>
<gene>
    <name evidence="3" type="ORF">Cni_G16219</name>
</gene>
<keyword evidence="4" id="KW-1185">Reference proteome</keyword>
<dbReference type="SUPFAM" id="SSF51445">
    <property type="entry name" value="(Trans)glycosidases"/>
    <property type="match status" value="1"/>
</dbReference>
<dbReference type="GO" id="GO:0005975">
    <property type="term" value="P:carbohydrate metabolic process"/>
    <property type="evidence" value="ECO:0007669"/>
    <property type="project" value="InterPro"/>
</dbReference>
<organism evidence="3 4">
    <name type="scientific">Canna indica</name>
    <name type="common">Indian-shot</name>
    <dbReference type="NCBI Taxonomy" id="4628"/>
    <lineage>
        <taxon>Eukaryota</taxon>
        <taxon>Viridiplantae</taxon>
        <taxon>Streptophyta</taxon>
        <taxon>Embryophyta</taxon>
        <taxon>Tracheophyta</taxon>
        <taxon>Spermatophyta</taxon>
        <taxon>Magnoliopsida</taxon>
        <taxon>Liliopsida</taxon>
        <taxon>Zingiberales</taxon>
        <taxon>Cannaceae</taxon>
        <taxon>Canna</taxon>
    </lineage>
</organism>